<dbReference type="Gene3D" id="3.40.50.300">
    <property type="entry name" value="P-loop containing nucleotide triphosphate hydrolases"/>
    <property type="match status" value="1"/>
</dbReference>
<sequence length="1019" mass="112105">MPDNTRAAGAARARTRWRLVVLLVALGACAGALAVLGDVFPQAPVLAIIVAGAASGVLGAVGELVRRLSRPEEAPPPTPVPGPRVMDVDSRSPLFVGRDEELQRILAGFAPLTPRRARRGRGRALRRGADGPAGSSGSLVAAITGEPGIGKSELATQIAYAVQDAFPHGILRRELFGAPVGATRAPRRPQKVLSGLLRSIGAAPQRDDIPLESLSQFWKTRTEGLRLLLILDDARDFEQVKPLLPGGDGCAVLITSTDTFLDAPMYVRRHPIGPLTAQAGEELLRRPAGAGADASEPVLSAPGDLAAIARECEGRPLSLALCRGALRNGVSTRQLLKELRRDHGATLFSDHGVAAAFRVLLRERSEDERLLLFRLAQTGLTSVAPWAAAALLKKTEPEATALLEELCNRHLLRRAHREGGPSLRYRPVKELTSILRTDSGRSLGAAGMDRLRWSHRSTVRATDRLLAAYARFAEATAISRSPSEWGFGEPPRLPVPGAASDPRLPDAQTPAEWFAQERQQIQICLGLRHSSAPLAVEWRLQRALAAHCRTGRVYWADWRAALERASRLALQMDNRHAYGISLLERAELAGNEGHHGSAVELARQAQAQLAHGDERWEARARRAIGVNRYRLGDRDDGEGELRAAEAVFARSGDRWWLARTRCNLGELNRFRGDHLRAHGLLTEARSEFAELDDAEQAAKAGLLLGEVLGHMGRDLEAWLTLRGVRDALERSGGSWYRARCLRAMGRLDTRRLRLQYDDCDLVLSPERAKERDRSLRDFLFRGTLGTFGDEKAVARLTDEWRRARRELVRRNLGTDHWPGCTAGWDGGGLPRWFGEQARRLCADRAEWTDEAGVARAEEAHALLVEAGDEWGGYRTRLILGELRIRTDVHAGLRDMEAAAEGFERLGHQWWKARAWRHTADALYRHKHYRQAKEKAVLAMEGYRGLSNLSGRLRAQVLLGYTLSALGENRAALDVLEEARADASRGREQGIVPDDLLQAVEDARARVVGEEFPPSAPART</sequence>
<accession>A0A0C2G1N1</accession>
<dbReference type="Gene3D" id="1.25.40.10">
    <property type="entry name" value="Tetratricopeptide repeat domain"/>
    <property type="match status" value="1"/>
</dbReference>
<dbReference type="PROSITE" id="PS51257">
    <property type="entry name" value="PROKAR_LIPOPROTEIN"/>
    <property type="match status" value="1"/>
</dbReference>
<proteinExistence type="predicted"/>
<dbReference type="PRINTS" id="PR00364">
    <property type="entry name" value="DISEASERSIST"/>
</dbReference>
<dbReference type="InterPro" id="IPR011990">
    <property type="entry name" value="TPR-like_helical_dom_sf"/>
</dbReference>
<dbReference type="EMBL" id="JROO01000041">
    <property type="protein sequence ID" value="KIH97218.1"/>
    <property type="molecule type" value="Genomic_DNA"/>
</dbReference>
<dbReference type="AlphaFoldDB" id="A0A0C2G1N1"/>
<comment type="caution">
    <text evidence="2">The sequence shown here is derived from an EMBL/GenBank/DDBJ whole genome shotgun (WGS) entry which is preliminary data.</text>
</comment>
<dbReference type="Proteomes" id="UP000031675">
    <property type="component" value="Unassembled WGS sequence"/>
</dbReference>
<name>A0A0C2G1N1_9ACTN</name>
<feature type="compositionally biased region" description="Basic residues" evidence="1">
    <location>
        <begin position="117"/>
        <end position="126"/>
    </location>
</feature>
<dbReference type="GO" id="GO:0043531">
    <property type="term" value="F:ADP binding"/>
    <property type="evidence" value="ECO:0007669"/>
    <property type="project" value="InterPro"/>
</dbReference>
<dbReference type="STRING" id="183763.LP52_20420"/>
<reference evidence="3" key="1">
    <citation type="journal article" date="2015" name="Chem. Biol.">
        <title>Structure, bioactivity, and resistance mechanism of streptomonomicin, an unusual lasso Peptide from an understudied halophilic actinomycete.</title>
        <authorList>
            <person name="Metelev M."/>
            <person name="Tietz J.I."/>
            <person name="Melby J.O."/>
            <person name="Blair P.M."/>
            <person name="Zhu L."/>
            <person name="Livnat I."/>
            <person name="Severinov K."/>
            <person name="Mitchell D.A."/>
        </authorList>
    </citation>
    <scope>NUCLEOTIDE SEQUENCE [LARGE SCALE GENOMIC DNA]</scope>
    <source>
        <strain evidence="3">YIM 90003</strain>
    </source>
</reference>
<dbReference type="SUPFAM" id="SSF52540">
    <property type="entry name" value="P-loop containing nucleoside triphosphate hydrolases"/>
    <property type="match status" value="1"/>
</dbReference>
<evidence type="ECO:0000256" key="1">
    <source>
        <dbReference type="SAM" id="MobiDB-lite"/>
    </source>
</evidence>
<feature type="region of interest" description="Disordered" evidence="1">
    <location>
        <begin position="117"/>
        <end position="138"/>
    </location>
</feature>
<dbReference type="RefSeq" id="WP_040275967.1">
    <property type="nucleotide sequence ID" value="NZ_JROO01000041.1"/>
</dbReference>
<organism evidence="2 3">
    <name type="scientific">Streptomonospora alba</name>
    <dbReference type="NCBI Taxonomy" id="183763"/>
    <lineage>
        <taxon>Bacteria</taxon>
        <taxon>Bacillati</taxon>
        <taxon>Actinomycetota</taxon>
        <taxon>Actinomycetes</taxon>
        <taxon>Streptosporangiales</taxon>
        <taxon>Nocardiopsidaceae</taxon>
        <taxon>Streptomonospora</taxon>
    </lineage>
</organism>
<dbReference type="OrthoDB" id="5521887at2"/>
<evidence type="ECO:0000313" key="3">
    <source>
        <dbReference type="Proteomes" id="UP000031675"/>
    </source>
</evidence>
<keyword evidence="3" id="KW-1185">Reference proteome</keyword>
<protein>
    <submittedName>
        <fullName evidence="2">Uncharacterized protein</fullName>
    </submittedName>
</protein>
<dbReference type="SUPFAM" id="SSF48452">
    <property type="entry name" value="TPR-like"/>
    <property type="match status" value="2"/>
</dbReference>
<dbReference type="InterPro" id="IPR027417">
    <property type="entry name" value="P-loop_NTPase"/>
</dbReference>
<gene>
    <name evidence="2" type="ORF">LP52_20420</name>
</gene>
<evidence type="ECO:0000313" key="2">
    <source>
        <dbReference type="EMBL" id="KIH97218.1"/>
    </source>
</evidence>